<dbReference type="AlphaFoldDB" id="A0A5B0APU7"/>
<name>A0A5B0APU7_9ACTN</name>
<evidence type="ECO:0000313" key="2">
    <source>
        <dbReference type="Proteomes" id="UP000324965"/>
    </source>
</evidence>
<comment type="caution">
    <text evidence="1">The sequence shown here is derived from an EMBL/GenBank/DDBJ whole genome shotgun (WGS) entry which is preliminary data.</text>
</comment>
<keyword evidence="2" id="KW-1185">Reference proteome</keyword>
<dbReference type="Proteomes" id="UP000324965">
    <property type="component" value="Unassembled WGS sequence"/>
</dbReference>
<reference evidence="1 2" key="1">
    <citation type="submission" date="2019-05" db="EMBL/GenBank/DDBJ databases">
        <authorList>
            <person name="Hariharan J."/>
            <person name="Choudoir M.J."/>
            <person name="Diebold P."/>
            <person name="Panke-Buisse K."/>
            <person name="Buckley D.H."/>
        </authorList>
    </citation>
    <scope>NUCLEOTIDE SEQUENCE [LARGE SCALE GENOMIC DNA]</scope>
    <source>
        <strain evidence="1 2">SUN51</strain>
    </source>
</reference>
<evidence type="ECO:0000313" key="1">
    <source>
        <dbReference type="EMBL" id="KAA0931707.1"/>
    </source>
</evidence>
<proteinExistence type="predicted"/>
<sequence>MSAEELALLRAELGGPLPDGFAALDGPQALLLAGSLRRARERRASGLDEAVEDALTLVPALTREPVRRMLFPQG</sequence>
<dbReference type="EMBL" id="VDFC01000046">
    <property type="protein sequence ID" value="KAA0931707.1"/>
    <property type="molecule type" value="Genomic_DNA"/>
</dbReference>
<accession>A0A5B0APU7</accession>
<organism evidence="1 2">
    <name type="scientific">Streptomyces apricus</name>
    <dbReference type="NCBI Taxonomy" id="1828112"/>
    <lineage>
        <taxon>Bacteria</taxon>
        <taxon>Bacillati</taxon>
        <taxon>Actinomycetota</taxon>
        <taxon>Actinomycetes</taxon>
        <taxon>Kitasatosporales</taxon>
        <taxon>Streptomycetaceae</taxon>
        <taxon>Streptomyces</taxon>
    </lineage>
</organism>
<gene>
    <name evidence="1" type="ORF">FGF04_22715</name>
</gene>
<dbReference type="RefSeq" id="WP_149513131.1">
    <property type="nucleotide sequence ID" value="NZ_VDFC01000046.1"/>
</dbReference>
<protein>
    <submittedName>
        <fullName evidence="1">Uncharacterized protein</fullName>
    </submittedName>
</protein>